<dbReference type="AlphaFoldDB" id="A0A261Y053"/>
<sequence length="70" mass="7950">MTVVQTGMLKTQGMRIIDSITGQPVILRGVGLGGWMNMENFISGFVGREFQMRESLLQVLGQEKYDFFFD</sequence>
<name>A0A261Y053_9FUNG</name>
<dbReference type="Gene3D" id="3.20.20.80">
    <property type="entry name" value="Glycosidases"/>
    <property type="match status" value="1"/>
</dbReference>
<evidence type="ECO:0000313" key="2">
    <source>
        <dbReference type="Proteomes" id="UP000242875"/>
    </source>
</evidence>
<accession>A0A261Y053</accession>
<dbReference type="Proteomes" id="UP000242875">
    <property type="component" value="Unassembled WGS sequence"/>
</dbReference>
<comment type="caution">
    <text evidence="1">The sequence shown here is derived from an EMBL/GenBank/DDBJ whole genome shotgun (WGS) entry which is preliminary data.</text>
</comment>
<keyword evidence="2" id="KW-1185">Reference proteome</keyword>
<proteinExistence type="predicted"/>
<dbReference type="InterPro" id="IPR017853">
    <property type="entry name" value="GH"/>
</dbReference>
<dbReference type="SUPFAM" id="SSF51445">
    <property type="entry name" value="(Trans)glycosidases"/>
    <property type="match status" value="1"/>
</dbReference>
<dbReference type="EMBL" id="MVBO01000060">
    <property type="protein sequence ID" value="OZJ03973.1"/>
    <property type="molecule type" value="Genomic_DNA"/>
</dbReference>
<evidence type="ECO:0000313" key="1">
    <source>
        <dbReference type="EMBL" id="OZJ03973.1"/>
    </source>
</evidence>
<protein>
    <submittedName>
        <fullName evidence="1">Uncharacterized protein</fullName>
    </submittedName>
</protein>
<feature type="non-terminal residue" evidence="1">
    <location>
        <position position="70"/>
    </location>
</feature>
<gene>
    <name evidence="1" type="ORF">BZG36_03257</name>
</gene>
<reference evidence="1 2" key="1">
    <citation type="journal article" date="2017" name="Mycologia">
        <title>Bifiguratus adelaidae, gen. et sp. nov., a new member of Mucoromycotina in endophytic and soil-dwelling habitats.</title>
        <authorList>
            <person name="Torres-Cruz T.J."/>
            <person name="Billingsley Tobias T.L."/>
            <person name="Almatruk M."/>
            <person name="Hesse C."/>
            <person name="Kuske C.R."/>
            <person name="Desiro A."/>
            <person name="Benucci G.M."/>
            <person name="Bonito G."/>
            <person name="Stajich J.E."/>
            <person name="Dunlap C."/>
            <person name="Arnold A.E."/>
            <person name="Porras-Alfaro A."/>
        </authorList>
    </citation>
    <scope>NUCLEOTIDE SEQUENCE [LARGE SCALE GENOMIC DNA]</scope>
    <source>
        <strain evidence="1 2">AZ0501</strain>
    </source>
</reference>
<dbReference type="OrthoDB" id="3015838at2759"/>
<organism evidence="1 2">
    <name type="scientific">Bifiguratus adelaidae</name>
    <dbReference type="NCBI Taxonomy" id="1938954"/>
    <lineage>
        <taxon>Eukaryota</taxon>
        <taxon>Fungi</taxon>
        <taxon>Fungi incertae sedis</taxon>
        <taxon>Mucoromycota</taxon>
        <taxon>Mucoromycotina</taxon>
        <taxon>Endogonomycetes</taxon>
        <taxon>Endogonales</taxon>
        <taxon>Endogonales incertae sedis</taxon>
        <taxon>Bifiguratus</taxon>
    </lineage>
</organism>